<feature type="active site" description="Charge relay system" evidence="8">
    <location>
        <position position="154"/>
    </location>
</feature>
<evidence type="ECO:0000259" key="9">
    <source>
        <dbReference type="Pfam" id="PF01425"/>
    </source>
</evidence>
<gene>
    <name evidence="8 10" type="primary">gatA</name>
    <name evidence="10" type="ORF">H8Z77_03185</name>
</gene>
<dbReference type="InterPro" id="IPR000120">
    <property type="entry name" value="Amidase"/>
</dbReference>
<evidence type="ECO:0000256" key="7">
    <source>
        <dbReference type="ARBA" id="ARBA00047407"/>
    </source>
</evidence>
<keyword evidence="2 8" id="KW-0436">Ligase</keyword>
<dbReference type="PIRSF" id="PIRSF001221">
    <property type="entry name" value="Amidase_fungi"/>
    <property type="match status" value="1"/>
</dbReference>
<dbReference type="InterPro" id="IPR020556">
    <property type="entry name" value="Amidase_CS"/>
</dbReference>
<dbReference type="Proteomes" id="UP000649151">
    <property type="component" value="Unassembled WGS sequence"/>
</dbReference>
<comment type="caution">
    <text evidence="10">The sequence shown here is derived from an EMBL/GenBank/DDBJ whole genome shotgun (WGS) entry which is preliminary data.</text>
</comment>
<accession>A0ABR7IPG2</accession>
<organism evidence="10 11">
    <name type="scientific">Clostridium facile</name>
    <dbReference type="NCBI Taxonomy" id="2763035"/>
    <lineage>
        <taxon>Bacteria</taxon>
        <taxon>Bacillati</taxon>
        <taxon>Bacillota</taxon>
        <taxon>Clostridia</taxon>
        <taxon>Eubacteriales</taxon>
        <taxon>Clostridiaceae</taxon>
        <taxon>Clostridium</taxon>
    </lineage>
</organism>
<dbReference type="PROSITE" id="PS00571">
    <property type="entry name" value="AMIDASES"/>
    <property type="match status" value="1"/>
</dbReference>
<dbReference type="InterPro" id="IPR036928">
    <property type="entry name" value="AS_sf"/>
</dbReference>
<evidence type="ECO:0000256" key="5">
    <source>
        <dbReference type="ARBA" id="ARBA00022917"/>
    </source>
</evidence>
<evidence type="ECO:0000313" key="11">
    <source>
        <dbReference type="Proteomes" id="UP000649151"/>
    </source>
</evidence>
<proteinExistence type="inferred from homology"/>
<dbReference type="NCBIfam" id="TIGR00132">
    <property type="entry name" value="gatA"/>
    <property type="match status" value="1"/>
</dbReference>
<dbReference type="InterPro" id="IPR023631">
    <property type="entry name" value="Amidase_dom"/>
</dbReference>
<dbReference type="HAMAP" id="MF_00120">
    <property type="entry name" value="GatA"/>
    <property type="match status" value="1"/>
</dbReference>
<keyword evidence="3 8" id="KW-0547">Nucleotide-binding</keyword>
<evidence type="ECO:0000256" key="8">
    <source>
        <dbReference type="HAMAP-Rule" id="MF_00120"/>
    </source>
</evidence>
<comment type="subunit">
    <text evidence="8">Heterotrimer of A, B and C subunits.</text>
</comment>
<keyword evidence="4 8" id="KW-0067">ATP-binding</keyword>
<dbReference type="GO" id="GO:0050567">
    <property type="term" value="F:glutaminyl-tRNA synthase (glutamine-hydrolyzing) activity"/>
    <property type="evidence" value="ECO:0007669"/>
    <property type="project" value="UniProtKB-EC"/>
</dbReference>
<name>A0ABR7IPG2_9CLOT</name>
<dbReference type="PANTHER" id="PTHR11895:SF151">
    <property type="entry name" value="GLUTAMYL-TRNA(GLN) AMIDOTRANSFERASE SUBUNIT A"/>
    <property type="match status" value="1"/>
</dbReference>
<comment type="function">
    <text evidence="6 8">Allows the formation of correctly charged Gln-tRNA(Gln) through the transamidation of misacylated Glu-tRNA(Gln) in organisms which lack glutaminyl-tRNA synthetase. The reaction takes place in the presence of glutamine and ATP through an activated gamma-phospho-Glu-tRNA(Gln).</text>
</comment>
<dbReference type="Gene3D" id="3.90.1300.10">
    <property type="entry name" value="Amidase signature (AS) domain"/>
    <property type="match status" value="1"/>
</dbReference>
<dbReference type="EMBL" id="JACOQK010000001">
    <property type="protein sequence ID" value="MBC5787029.1"/>
    <property type="molecule type" value="Genomic_DNA"/>
</dbReference>
<dbReference type="EC" id="6.3.5.7" evidence="8"/>
<dbReference type="RefSeq" id="WP_186996177.1">
    <property type="nucleotide sequence ID" value="NZ_JACOQK010000001.1"/>
</dbReference>
<keyword evidence="11" id="KW-1185">Reference proteome</keyword>
<dbReference type="InterPro" id="IPR004412">
    <property type="entry name" value="GatA"/>
</dbReference>
<keyword evidence="5 8" id="KW-0648">Protein biosynthesis</keyword>
<sequence length="487" mass="52980">MELYQLSATELGAMLAEKKCSAEEITNSVFDRIDKVEDKVNAYVTLCKEQAVEKAKAVDAKIAAGEQLSPLAGIPVGIKDNICTKDVLTSCSSKMLYNFVPPYNATVIDKLNQQDFVMTGKLNMDEFAMGSSTETSYFKKTCNPHDLTKVPGGSSGGSAAAVAAGECPIALGSDTGGSIRQPSSFCGVVGLKPTYGSVSRYGLVAFASSLDQIGPLGRTVDDVALLYSAICGWDKHDATSEYKEYPDFRKQLNPDMKGLKIAVPKEYFGAGIDEEVKASVMNAVKELEKQGATVSEISLPGTDYALSAYYIISSAEASSNLARFDGVKYGYRSEHYNNLIEMYENTRSEGFGDEVKRRIMLGTFVLSSGYYDAYYKRAKFLQRQIAQEFETSFQQYDLIVTPTVPCTAFHIGQNIDDPLKMYANDICTVTVNIAGLPAINIPCGKDVNGMPIGMQMIGKHFSEQTLLNTAKCYENIVGGFGQIPELN</sequence>
<protein>
    <recommendedName>
        <fullName evidence="8">Glutamyl-tRNA(Gln) amidotransferase subunit A</fullName>
        <shortName evidence="8">Glu-ADT subunit A</shortName>
        <ecNumber evidence="8">6.3.5.7</ecNumber>
    </recommendedName>
</protein>
<comment type="catalytic activity">
    <reaction evidence="7 8">
        <text>L-glutamyl-tRNA(Gln) + L-glutamine + ATP + H2O = L-glutaminyl-tRNA(Gln) + L-glutamate + ADP + phosphate + H(+)</text>
        <dbReference type="Rhea" id="RHEA:17521"/>
        <dbReference type="Rhea" id="RHEA-COMP:9681"/>
        <dbReference type="Rhea" id="RHEA-COMP:9684"/>
        <dbReference type="ChEBI" id="CHEBI:15377"/>
        <dbReference type="ChEBI" id="CHEBI:15378"/>
        <dbReference type="ChEBI" id="CHEBI:29985"/>
        <dbReference type="ChEBI" id="CHEBI:30616"/>
        <dbReference type="ChEBI" id="CHEBI:43474"/>
        <dbReference type="ChEBI" id="CHEBI:58359"/>
        <dbReference type="ChEBI" id="CHEBI:78520"/>
        <dbReference type="ChEBI" id="CHEBI:78521"/>
        <dbReference type="ChEBI" id="CHEBI:456216"/>
        <dbReference type="EC" id="6.3.5.7"/>
    </reaction>
</comment>
<feature type="active site" description="Acyl-ester intermediate" evidence="8">
    <location>
        <position position="178"/>
    </location>
</feature>
<dbReference type="PANTHER" id="PTHR11895">
    <property type="entry name" value="TRANSAMIDASE"/>
    <property type="match status" value="1"/>
</dbReference>
<evidence type="ECO:0000313" key="10">
    <source>
        <dbReference type="EMBL" id="MBC5787029.1"/>
    </source>
</evidence>
<evidence type="ECO:0000256" key="6">
    <source>
        <dbReference type="ARBA" id="ARBA00025295"/>
    </source>
</evidence>
<feature type="domain" description="Amidase" evidence="9">
    <location>
        <begin position="24"/>
        <end position="467"/>
    </location>
</feature>
<evidence type="ECO:0000256" key="2">
    <source>
        <dbReference type="ARBA" id="ARBA00022598"/>
    </source>
</evidence>
<feature type="active site" description="Charge relay system" evidence="8">
    <location>
        <position position="79"/>
    </location>
</feature>
<comment type="similarity">
    <text evidence="1 8">Belongs to the amidase family. GatA subfamily.</text>
</comment>
<evidence type="ECO:0000256" key="1">
    <source>
        <dbReference type="ARBA" id="ARBA00008069"/>
    </source>
</evidence>
<evidence type="ECO:0000256" key="4">
    <source>
        <dbReference type="ARBA" id="ARBA00022840"/>
    </source>
</evidence>
<reference evidence="10 11" key="1">
    <citation type="submission" date="2020-08" db="EMBL/GenBank/DDBJ databases">
        <title>Genome public.</title>
        <authorList>
            <person name="Liu C."/>
            <person name="Sun Q."/>
        </authorList>
    </citation>
    <scope>NUCLEOTIDE SEQUENCE [LARGE SCALE GENOMIC DNA]</scope>
    <source>
        <strain evidence="10 11">NSJ-27</strain>
    </source>
</reference>
<evidence type="ECO:0000256" key="3">
    <source>
        <dbReference type="ARBA" id="ARBA00022741"/>
    </source>
</evidence>
<dbReference type="Pfam" id="PF01425">
    <property type="entry name" value="Amidase"/>
    <property type="match status" value="1"/>
</dbReference>
<dbReference type="SUPFAM" id="SSF75304">
    <property type="entry name" value="Amidase signature (AS) enzymes"/>
    <property type="match status" value="1"/>
</dbReference>